<accession>A0ABQ5D4T6</accession>
<comment type="caution">
    <text evidence="1">The sequence shown here is derived from an EMBL/GenBank/DDBJ whole genome shotgun (WGS) entry which is preliminary data.</text>
</comment>
<organism evidence="1 2">
    <name type="scientific">Tanacetum coccineum</name>
    <dbReference type="NCBI Taxonomy" id="301880"/>
    <lineage>
        <taxon>Eukaryota</taxon>
        <taxon>Viridiplantae</taxon>
        <taxon>Streptophyta</taxon>
        <taxon>Embryophyta</taxon>
        <taxon>Tracheophyta</taxon>
        <taxon>Spermatophyta</taxon>
        <taxon>Magnoliopsida</taxon>
        <taxon>eudicotyledons</taxon>
        <taxon>Gunneridae</taxon>
        <taxon>Pentapetalae</taxon>
        <taxon>asterids</taxon>
        <taxon>campanulids</taxon>
        <taxon>Asterales</taxon>
        <taxon>Asteraceae</taxon>
        <taxon>Asteroideae</taxon>
        <taxon>Anthemideae</taxon>
        <taxon>Anthemidinae</taxon>
        <taxon>Tanacetum</taxon>
    </lineage>
</organism>
<evidence type="ECO:0000313" key="2">
    <source>
        <dbReference type="Proteomes" id="UP001151760"/>
    </source>
</evidence>
<dbReference type="EMBL" id="BQNB010014890">
    <property type="protein sequence ID" value="GJT33573.1"/>
    <property type="molecule type" value="Genomic_DNA"/>
</dbReference>
<keyword evidence="2" id="KW-1185">Reference proteome</keyword>
<proteinExistence type="predicted"/>
<dbReference type="Proteomes" id="UP001151760">
    <property type="component" value="Unassembled WGS sequence"/>
</dbReference>
<gene>
    <name evidence="1" type="ORF">Tco_0923992</name>
</gene>
<protein>
    <submittedName>
        <fullName evidence="1">Uncharacterized protein</fullName>
    </submittedName>
</protein>
<sequence>MIRLYLNLMAEYSCLVDVQFLGNLRNKLASLDLEFVALAAAGKEAESLRNLILEIPLWCKPIAPISIRGDSAATLVKAYIQMYNGKSRH</sequence>
<reference evidence="1" key="2">
    <citation type="submission" date="2022-01" db="EMBL/GenBank/DDBJ databases">
        <authorList>
            <person name="Yamashiro T."/>
            <person name="Shiraishi A."/>
            <person name="Satake H."/>
            <person name="Nakayama K."/>
        </authorList>
    </citation>
    <scope>NUCLEOTIDE SEQUENCE</scope>
</reference>
<evidence type="ECO:0000313" key="1">
    <source>
        <dbReference type="EMBL" id="GJT33573.1"/>
    </source>
</evidence>
<reference evidence="1" key="1">
    <citation type="journal article" date="2022" name="Int. J. Mol. Sci.">
        <title>Draft Genome of Tanacetum Coccineum: Genomic Comparison of Closely Related Tanacetum-Family Plants.</title>
        <authorList>
            <person name="Yamashiro T."/>
            <person name="Shiraishi A."/>
            <person name="Nakayama K."/>
            <person name="Satake H."/>
        </authorList>
    </citation>
    <scope>NUCLEOTIDE SEQUENCE</scope>
</reference>
<name>A0ABQ5D4T6_9ASTR</name>